<dbReference type="AlphaFoldDB" id="A0A4Q7S7C6"/>
<evidence type="ECO:0000256" key="1">
    <source>
        <dbReference type="SAM" id="Phobius"/>
    </source>
</evidence>
<evidence type="ECO:0000313" key="4">
    <source>
        <dbReference type="Proteomes" id="UP000291078"/>
    </source>
</evidence>
<reference evidence="3 4" key="1">
    <citation type="journal article" date="2015" name="Stand. Genomic Sci.">
        <title>Genomic Encyclopedia of Bacterial and Archaeal Type Strains, Phase III: the genomes of soil and plant-associated and newly described type strains.</title>
        <authorList>
            <person name="Whitman W.B."/>
            <person name="Woyke T."/>
            <person name="Klenk H.P."/>
            <person name="Zhou Y."/>
            <person name="Lilburn T.G."/>
            <person name="Beck B.J."/>
            <person name="De Vos P."/>
            <person name="Vandamme P."/>
            <person name="Eisen J.A."/>
            <person name="Garrity G."/>
            <person name="Hugenholtz P."/>
            <person name="Kyrpides N.C."/>
        </authorList>
    </citation>
    <scope>NUCLEOTIDE SEQUENCE [LARGE SCALE GENOMIC DNA]</scope>
    <source>
        <strain evidence="3 4">ASC-9842</strain>
    </source>
</reference>
<dbReference type="EMBL" id="SGXM01000001">
    <property type="protein sequence ID" value="RZT42311.1"/>
    <property type="molecule type" value="Genomic_DNA"/>
</dbReference>
<evidence type="ECO:0000313" key="3">
    <source>
        <dbReference type="EMBL" id="RZT42311.1"/>
    </source>
</evidence>
<evidence type="ECO:0000256" key="2">
    <source>
        <dbReference type="SAM" id="SignalP"/>
    </source>
</evidence>
<keyword evidence="1" id="KW-0812">Transmembrane</keyword>
<keyword evidence="1" id="KW-1133">Transmembrane helix</keyword>
<feature type="chain" id="PRO_5020344119" description="DUF3325 domain-containing protein" evidence="2">
    <location>
        <begin position="20"/>
        <end position="111"/>
    </location>
</feature>
<proteinExistence type="predicted"/>
<keyword evidence="2" id="KW-0732">Signal</keyword>
<comment type="caution">
    <text evidence="3">The sequence shown here is derived from an EMBL/GenBank/DDBJ whole genome shotgun (WGS) entry which is preliminary data.</text>
</comment>
<sequence length="111" mass="11771">MQALAILLSLAAAACLYLAAPNQLLVVDDAGKGRSPLSSRLLCWTGLLLAVAGTWVMSVPEGWPVAIAATLVVMTCFLSFWPFIGTWLHHSRTDDEPADAPNDMSKEGSAS</sequence>
<keyword evidence="4" id="KW-1185">Reference proteome</keyword>
<feature type="transmembrane region" description="Helical" evidence="1">
    <location>
        <begin position="63"/>
        <end position="84"/>
    </location>
</feature>
<organism evidence="3 4">
    <name type="scientific">Cupriavidus agavae</name>
    <dbReference type="NCBI Taxonomy" id="1001822"/>
    <lineage>
        <taxon>Bacteria</taxon>
        <taxon>Pseudomonadati</taxon>
        <taxon>Pseudomonadota</taxon>
        <taxon>Betaproteobacteria</taxon>
        <taxon>Burkholderiales</taxon>
        <taxon>Burkholderiaceae</taxon>
        <taxon>Cupriavidus</taxon>
    </lineage>
</organism>
<evidence type="ECO:0008006" key="5">
    <source>
        <dbReference type="Google" id="ProtNLM"/>
    </source>
</evidence>
<feature type="transmembrane region" description="Helical" evidence="1">
    <location>
        <begin position="37"/>
        <end position="56"/>
    </location>
</feature>
<keyword evidence="1" id="KW-0472">Membrane</keyword>
<feature type="signal peptide" evidence="2">
    <location>
        <begin position="1"/>
        <end position="19"/>
    </location>
</feature>
<name>A0A4Q7S7C6_9BURK</name>
<gene>
    <name evidence="3" type="ORF">EV147_1341</name>
</gene>
<dbReference type="Proteomes" id="UP000291078">
    <property type="component" value="Unassembled WGS sequence"/>
</dbReference>
<protein>
    <recommendedName>
        <fullName evidence="5">DUF3325 domain-containing protein</fullName>
    </recommendedName>
</protein>
<dbReference type="RefSeq" id="WP_235844615.1">
    <property type="nucleotide sequence ID" value="NZ_SGXM01000001.1"/>
</dbReference>
<accession>A0A4Q7S7C6</accession>